<dbReference type="InterPro" id="IPR009991">
    <property type="entry name" value="DCTN3"/>
</dbReference>
<proteinExistence type="predicted"/>
<keyword evidence="2" id="KW-1185">Reference proteome</keyword>
<protein>
    <submittedName>
        <fullName evidence="1">Dynactin subunit 3</fullName>
    </submittedName>
</protein>
<gene>
    <name evidence="1" type="ORF">PECUL_23A027364</name>
</gene>
<organism evidence="1 2">
    <name type="scientific">Pelobates cultripes</name>
    <name type="common">Western spadefoot toad</name>
    <dbReference type="NCBI Taxonomy" id="61616"/>
    <lineage>
        <taxon>Eukaryota</taxon>
        <taxon>Metazoa</taxon>
        <taxon>Chordata</taxon>
        <taxon>Craniata</taxon>
        <taxon>Vertebrata</taxon>
        <taxon>Euteleostomi</taxon>
        <taxon>Amphibia</taxon>
        <taxon>Batrachia</taxon>
        <taxon>Anura</taxon>
        <taxon>Pelobatoidea</taxon>
        <taxon>Pelobatidae</taxon>
        <taxon>Pelobates</taxon>
    </lineage>
</organism>
<evidence type="ECO:0000313" key="1">
    <source>
        <dbReference type="EMBL" id="CAH2297340.1"/>
    </source>
</evidence>
<dbReference type="PANTHER" id="PTHR28360:SF1">
    <property type="entry name" value="DYNACTIN SUBUNIT 3"/>
    <property type="match status" value="1"/>
</dbReference>
<accession>A0AAD1WCF4</accession>
<sequence>MHTDSAADTISDGLIKVQIALGNVASKRERVKTLYKKIDDLMKYLDPQYIDRIAVPDAMKLEFILAEEQYIISQTSLLEQLHNLQPYLDSEHVKAVTGQASRLQALTQVHIKQQDQSEAITVETKKLLEDYNKLTVLLSKQFVLWDETLSQLEAAKEAKLISE</sequence>
<dbReference type="Pfam" id="PF07426">
    <property type="entry name" value="Dynactin_p22"/>
    <property type="match status" value="1"/>
</dbReference>
<name>A0AAD1WCF4_PELCU</name>
<reference evidence="1" key="1">
    <citation type="submission" date="2022-03" db="EMBL/GenBank/DDBJ databases">
        <authorList>
            <person name="Alioto T."/>
            <person name="Alioto T."/>
            <person name="Gomez Garrido J."/>
        </authorList>
    </citation>
    <scope>NUCLEOTIDE SEQUENCE</scope>
</reference>
<dbReference type="EMBL" id="OW240916">
    <property type="protein sequence ID" value="CAH2297340.1"/>
    <property type="molecule type" value="Genomic_DNA"/>
</dbReference>
<dbReference type="GO" id="GO:0005869">
    <property type="term" value="C:dynactin complex"/>
    <property type="evidence" value="ECO:0007669"/>
    <property type="project" value="InterPro"/>
</dbReference>
<dbReference type="AlphaFoldDB" id="A0AAD1WCF4"/>
<dbReference type="Proteomes" id="UP001295444">
    <property type="component" value="Chromosome 05"/>
</dbReference>
<dbReference type="PANTHER" id="PTHR28360">
    <property type="entry name" value="DYNACTIN SUBUNIT 3"/>
    <property type="match status" value="1"/>
</dbReference>
<dbReference type="GO" id="GO:0061640">
    <property type="term" value="P:cytoskeleton-dependent cytokinesis"/>
    <property type="evidence" value="ECO:0007669"/>
    <property type="project" value="InterPro"/>
</dbReference>
<evidence type="ECO:0000313" key="2">
    <source>
        <dbReference type="Proteomes" id="UP001295444"/>
    </source>
</evidence>